<reference evidence="2" key="1">
    <citation type="journal article" date="2023" name="PLoS Negl. Trop. Dis.">
        <title>A genome sequence for Biomphalaria pfeifferi, the major vector snail for the human-infecting parasite Schistosoma mansoni.</title>
        <authorList>
            <person name="Bu L."/>
            <person name="Lu L."/>
            <person name="Laidemitt M.R."/>
            <person name="Zhang S.M."/>
            <person name="Mutuku M."/>
            <person name="Mkoji G."/>
            <person name="Steinauer M."/>
            <person name="Loker E.S."/>
        </authorList>
    </citation>
    <scope>NUCLEOTIDE SEQUENCE</scope>
    <source>
        <strain evidence="2">KasaAsao</strain>
    </source>
</reference>
<accession>A0AAD8FAA2</accession>
<proteinExistence type="predicted"/>
<feature type="region of interest" description="Disordered" evidence="1">
    <location>
        <begin position="77"/>
        <end position="101"/>
    </location>
</feature>
<organism evidence="2 3">
    <name type="scientific">Biomphalaria pfeifferi</name>
    <name type="common">Bloodfluke planorb</name>
    <name type="synonym">Freshwater snail</name>
    <dbReference type="NCBI Taxonomy" id="112525"/>
    <lineage>
        <taxon>Eukaryota</taxon>
        <taxon>Metazoa</taxon>
        <taxon>Spiralia</taxon>
        <taxon>Lophotrochozoa</taxon>
        <taxon>Mollusca</taxon>
        <taxon>Gastropoda</taxon>
        <taxon>Heterobranchia</taxon>
        <taxon>Euthyneura</taxon>
        <taxon>Panpulmonata</taxon>
        <taxon>Hygrophila</taxon>
        <taxon>Lymnaeoidea</taxon>
        <taxon>Planorbidae</taxon>
        <taxon>Biomphalaria</taxon>
    </lineage>
</organism>
<dbReference type="Proteomes" id="UP001233172">
    <property type="component" value="Unassembled WGS sequence"/>
</dbReference>
<reference evidence="2" key="2">
    <citation type="submission" date="2023-04" db="EMBL/GenBank/DDBJ databases">
        <authorList>
            <person name="Bu L."/>
            <person name="Lu L."/>
            <person name="Laidemitt M.R."/>
            <person name="Zhang S.M."/>
            <person name="Mutuku M."/>
            <person name="Mkoji G."/>
            <person name="Steinauer M."/>
            <person name="Loker E.S."/>
        </authorList>
    </citation>
    <scope>NUCLEOTIDE SEQUENCE</scope>
    <source>
        <strain evidence="2">KasaAsao</strain>
        <tissue evidence="2">Whole Snail</tissue>
    </source>
</reference>
<comment type="caution">
    <text evidence="2">The sequence shown here is derived from an EMBL/GenBank/DDBJ whole genome shotgun (WGS) entry which is preliminary data.</text>
</comment>
<evidence type="ECO:0000256" key="1">
    <source>
        <dbReference type="SAM" id="MobiDB-lite"/>
    </source>
</evidence>
<keyword evidence="3" id="KW-1185">Reference proteome</keyword>
<gene>
    <name evidence="2" type="ORF">Bpfe_014228</name>
</gene>
<dbReference type="AlphaFoldDB" id="A0AAD8FAA2"/>
<dbReference type="EMBL" id="JASAOG010000062">
    <property type="protein sequence ID" value="KAK0056448.1"/>
    <property type="molecule type" value="Genomic_DNA"/>
</dbReference>
<name>A0AAD8FAA2_BIOPF</name>
<evidence type="ECO:0000313" key="2">
    <source>
        <dbReference type="EMBL" id="KAK0056448.1"/>
    </source>
</evidence>
<evidence type="ECO:0000313" key="3">
    <source>
        <dbReference type="Proteomes" id="UP001233172"/>
    </source>
</evidence>
<protein>
    <submittedName>
        <fullName evidence="2">Uncharacterized protein</fullName>
    </submittedName>
</protein>
<sequence>MVKHHIEMVKHHIQAVKHHIEMVKYHIEMVKYHIEMVKHRIQMVKHHIQIDGQASQCSSQKQSGYQCISSLFSDSMRSGLQPKDTHRDVARNLPSFETRGA</sequence>